<feature type="transmembrane region" description="Helical" evidence="1">
    <location>
        <begin position="17"/>
        <end position="37"/>
    </location>
</feature>
<evidence type="ECO:0000256" key="1">
    <source>
        <dbReference type="SAM" id="Phobius"/>
    </source>
</evidence>
<name>A0A6S6UAK7_9BACT</name>
<keyword evidence="1" id="KW-0472">Membrane</keyword>
<dbReference type="PANTHER" id="PTHR14969:SF13">
    <property type="entry name" value="AT30094P"/>
    <property type="match status" value="1"/>
</dbReference>
<keyword evidence="1" id="KW-0812">Transmembrane</keyword>
<dbReference type="SMART" id="SM00014">
    <property type="entry name" value="acidPPc"/>
    <property type="match status" value="1"/>
</dbReference>
<gene>
    <name evidence="3" type="ORF">HELGO_WM52655</name>
</gene>
<feature type="transmembrane region" description="Helical" evidence="1">
    <location>
        <begin position="104"/>
        <end position="125"/>
    </location>
</feature>
<evidence type="ECO:0000313" key="3">
    <source>
        <dbReference type="EMBL" id="CAA6827307.1"/>
    </source>
</evidence>
<proteinExistence type="predicted"/>
<reference evidence="3" key="1">
    <citation type="submission" date="2020-01" db="EMBL/GenBank/DDBJ databases">
        <authorList>
            <person name="Meier V. D."/>
            <person name="Meier V D."/>
        </authorList>
    </citation>
    <scope>NUCLEOTIDE SEQUENCE</scope>
    <source>
        <strain evidence="3">HLG_WM_MAG_10</strain>
    </source>
</reference>
<dbReference type="CDD" id="cd01610">
    <property type="entry name" value="PAP2_like"/>
    <property type="match status" value="1"/>
</dbReference>
<accession>A0A6S6UAK7</accession>
<dbReference type="EMBL" id="CACVAQ010000398">
    <property type="protein sequence ID" value="CAA6827307.1"/>
    <property type="molecule type" value="Genomic_DNA"/>
</dbReference>
<dbReference type="SUPFAM" id="SSF48317">
    <property type="entry name" value="Acid phosphatase/Vanadium-dependent haloperoxidase"/>
    <property type="match status" value="1"/>
</dbReference>
<organism evidence="3">
    <name type="scientific">uncultured Aureispira sp</name>
    <dbReference type="NCBI Taxonomy" id="1331704"/>
    <lineage>
        <taxon>Bacteria</taxon>
        <taxon>Pseudomonadati</taxon>
        <taxon>Bacteroidota</taxon>
        <taxon>Saprospiria</taxon>
        <taxon>Saprospirales</taxon>
        <taxon>Saprospiraceae</taxon>
        <taxon>Aureispira</taxon>
        <taxon>environmental samples</taxon>
    </lineage>
</organism>
<dbReference type="PANTHER" id="PTHR14969">
    <property type="entry name" value="SPHINGOSINE-1-PHOSPHATE PHOSPHOHYDROLASE"/>
    <property type="match status" value="1"/>
</dbReference>
<feature type="domain" description="Phosphatidic acid phosphatase type 2/haloperoxidase" evidence="2">
    <location>
        <begin position="102"/>
        <end position="224"/>
    </location>
</feature>
<dbReference type="AlphaFoldDB" id="A0A6S6UAK7"/>
<dbReference type="InterPro" id="IPR036938">
    <property type="entry name" value="PAP2/HPO_sf"/>
</dbReference>
<evidence type="ECO:0000259" key="2">
    <source>
        <dbReference type="SMART" id="SM00014"/>
    </source>
</evidence>
<feature type="transmembrane region" description="Helical" evidence="1">
    <location>
        <begin position="209"/>
        <end position="227"/>
    </location>
</feature>
<feature type="transmembrane region" description="Helical" evidence="1">
    <location>
        <begin position="179"/>
        <end position="197"/>
    </location>
</feature>
<sequence>MGQTSDTRPASPYRLSWAVDVPVITAGVGMGVAYLILNNETPVLTESYINSLNRNDVWELDRATTYNWSKPVARVSDVFLYTSFAVPFALLADRNIRKDYLKIGLMYGEVIVLTGALTSLTKNLIKRPRPFVYNGQVDLHYKQEKDAQYAFFSGHTSVTAAMCFMTAKVFQDYNKGSKAIPWVWTAAATFPAITGVLRQQAGKHFWTDVVTGYVVGAAIGVLIPELHRAELFQKKKKISPSVSF</sequence>
<dbReference type="InterPro" id="IPR000326">
    <property type="entry name" value="PAP2/HPO"/>
</dbReference>
<dbReference type="Gene3D" id="1.20.144.10">
    <property type="entry name" value="Phosphatidic acid phosphatase type 2/haloperoxidase"/>
    <property type="match status" value="1"/>
</dbReference>
<protein>
    <recommendedName>
        <fullName evidence="2">Phosphatidic acid phosphatase type 2/haloperoxidase domain-containing protein</fullName>
    </recommendedName>
</protein>
<keyword evidence="1" id="KW-1133">Transmembrane helix</keyword>
<dbReference type="Pfam" id="PF01569">
    <property type="entry name" value="PAP2"/>
    <property type="match status" value="1"/>
</dbReference>